<dbReference type="PIRSF" id="PIRSF000386">
    <property type="entry name" value="tRNA_mtase"/>
    <property type="match status" value="1"/>
</dbReference>
<sequence length="289" mass="31897">MPSVPDITIEPEPKQPLRFDIVTIFPDFFESTLRNGVVARALITGIAQIGTVDLRSFTHDRHRTVDDRPFGGGEGMVLKPEPLSEAIESLGISPKPVRDTTRETVILLSAQGSRFTQAVAHELKSMQRIVLICGRYEGVDERVNEMHCDRELSIGDYVLSGGELGAAIIVDAVTRLLPGVLGNPDSAHYESFGHAHDSARDENAPPQAVAASAGLLDYPHYTRPAEFRGVGIPEVLSGGDHLAIRRWRRQQALQKTLQNRPDLLAEAPLTKEERRYLESLRKAAKLNQD</sequence>
<evidence type="ECO:0000313" key="20">
    <source>
        <dbReference type="Proteomes" id="UP000182409"/>
    </source>
</evidence>
<proteinExistence type="inferred from homology"/>
<evidence type="ECO:0000256" key="17">
    <source>
        <dbReference type="RuleBase" id="RU003464"/>
    </source>
</evidence>
<feature type="binding site" evidence="15 16">
    <location>
        <position position="134"/>
    </location>
    <ligand>
        <name>S-adenosyl-L-methionine</name>
        <dbReference type="ChEBI" id="CHEBI:59789"/>
    </ligand>
</feature>
<dbReference type="PANTHER" id="PTHR46417">
    <property type="entry name" value="TRNA (GUANINE-N(1)-)-METHYLTRANSFERASE"/>
    <property type="match status" value="1"/>
</dbReference>
<dbReference type="InterPro" id="IPR029026">
    <property type="entry name" value="tRNA_m1G_MTases_N"/>
</dbReference>
<dbReference type="Gene3D" id="3.40.1280.10">
    <property type="match status" value="1"/>
</dbReference>
<comment type="function">
    <text evidence="1 15 17">Specifically methylates guanosine-37 in various tRNAs.</text>
</comment>
<evidence type="ECO:0000256" key="1">
    <source>
        <dbReference type="ARBA" id="ARBA00002634"/>
    </source>
</evidence>
<evidence type="ECO:0000256" key="10">
    <source>
        <dbReference type="ARBA" id="ARBA00022691"/>
    </source>
</evidence>
<evidence type="ECO:0000256" key="6">
    <source>
        <dbReference type="ARBA" id="ARBA00014679"/>
    </source>
</evidence>
<protein>
    <recommendedName>
        <fullName evidence="6 15">tRNA (guanine-N(1)-)-methyltransferase</fullName>
        <ecNumber evidence="5 15">2.1.1.228</ecNumber>
    </recommendedName>
    <alternativeName>
        <fullName evidence="12 15">M1G-methyltransferase</fullName>
    </alternativeName>
    <alternativeName>
        <fullName evidence="13 15">tRNA [GM37] methyltransferase</fullName>
    </alternativeName>
</protein>
<dbReference type="Gene3D" id="1.10.1270.20">
    <property type="entry name" value="tRNA(m1g37)methyltransferase, domain 2"/>
    <property type="match status" value="1"/>
</dbReference>
<evidence type="ECO:0000256" key="5">
    <source>
        <dbReference type="ARBA" id="ARBA00012807"/>
    </source>
</evidence>
<dbReference type="InterPro" id="IPR029028">
    <property type="entry name" value="Alpha/beta_knot_MTases"/>
</dbReference>
<evidence type="ECO:0000256" key="8">
    <source>
        <dbReference type="ARBA" id="ARBA00022603"/>
    </source>
</evidence>
<evidence type="ECO:0000256" key="4">
    <source>
        <dbReference type="ARBA" id="ARBA00011738"/>
    </source>
</evidence>
<dbReference type="Pfam" id="PF01746">
    <property type="entry name" value="tRNA_m1G_MT"/>
    <property type="match status" value="1"/>
</dbReference>
<dbReference type="GO" id="GO:0002939">
    <property type="term" value="P:tRNA N1-guanine methylation"/>
    <property type="evidence" value="ECO:0007669"/>
    <property type="project" value="TreeGrafter"/>
</dbReference>
<evidence type="ECO:0000256" key="3">
    <source>
        <dbReference type="ARBA" id="ARBA00007630"/>
    </source>
</evidence>
<dbReference type="PANTHER" id="PTHR46417:SF1">
    <property type="entry name" value="TRNA (GUANINE-N(1)-)-METHYLTRANSFERASE"/>
    <property type="match status" value="1"/>
</dbReference>
<evidence type="ECO:0000256" key="15">
    <source>
        <dbReference type="HAMAP-Rule" id="MF_00605"/>
    </source>
</evidence>
<comment type="subunit">
    <text evidence="4 15 17">Homodimer.</text>
</comment>
<gene>
    <name evidence="15" type="primary">trmD</name>
    <name evidence="19" type="ORF">SAMN05443244_0287</name>
</gene>
<dbReference type="EMBL" id="FNSD01000001">
    <property type="protein sequence ID" value="SEB40135.1"/>
    <property type="molecule type" value="Genomic_DNA"/>
</dbReference>
<dbReference type="InterPro" id="IPR002649">
    <property type="entry name" value="tRNA_m1G_MeTrfase_TrmD"/>
</dbReference>
<evidence type="ECO:0000256" key="9">
    <source>
        <dbReference type="ARBA" id="ARBA00022679"/>
    </source>
</evidence>
<dbReference type="NCBIfam" id="NF000648">
    <property type="entry name" value="PRK00026.1"/>
    <property type="match status" value="1"/>
</dbReference>
<dbReference type="GO" id="GO:0052906">
    <property type="term" value="F:tRNA (guanine(37)-N1)-methyltransferase activity"/>
    <property type="evidence" value="ECO:0007669"/>
    <property type="project" value="UniProtKB-UniRule"/>
</dbReference>
<organism evidence="19 20">
    <name type="scientific">Terriglobus roseus</name>
    <dbReference type="NCBI Taxonomy" id="392734"/>
    <lineage>
        <taxon>Bacteria</taxon>
        <taxon>Pseudomonadati</taxon>
        <taxon>Acidobacteriota</taxon>
        <taxon>Terriglobia</taxon>
        <taxon>Terriglobales</taxon>
        <taxon>Acidobacteriaceae</taxon>
        <taxon>Terriglobus</taxon>
    </lineage>
</organism>
<dbReference type="InterPro" id="IPR016009">
    <property type="entry name" value="tRNA_MeTrfase_TRMD/TRM10"/>
</dbReference>
<keyword evidence="9 15" id="KW-0808">Transferase</keyword>
<keyword evidence="7 15" id="KW-0963">Cytoplasm</keyword>
<keyword evidence="11 15" id="KW-0819">tRNA processing</keyword>
<dbReference type="InterPro" id="IPR023148">
    <property type="entry name" value="tRNA_m1G_MeTrfase_C_sf"/>
</dbReference>
<comment type="catalytic activity">
    <reaction evidence="14 15 17">
        <text>guanosine(37) in tRNA + S-adenosyl-L-methionine = N(1)-methylguanosine(37) in tRNA + S-adenosyl-L-homocysteine + H(+)</text>
        <dbReference type="Rhea" id="RHEA:36899"/>
        <dbReference type="Rhea" id="RHEA-COMP:10145"/>
        <dbReference type="Rhea" id="RHEA-COMP:10147"/>
        <dbReference type="ChEBI" id="CHEBI:15378"/>
        <dbReference type="ChEBI" id="CHEBI:57856"/>
        <dbReference type="ChEBI" id="CHEBI:59789"/>
        <dbReference type="ChEBI" id="CHEBI:73542"/>
        <dbReference type="ChEBI" id="CHEBI:74269"/>
        <dbReference type="EC" id="2.1.1.228"/>
    </reaction>
</comment>
<dbReference type="HAMAP" id="MF_00605">
    <property type="entry name" value="TrmD"/>
    <property type="match status" value="1"/>
</dbReference>
<evidence type="ECO:0000259" key="18">
    <source>
        <dbReference type="Pfam" id="PF01746"/>
    </source>
</evidence>
<comment type="subcellular location">
    <subcellularLocation>
        <location evidence="2 15 17">Cytoplasm</location>
    </subcellularLocation>
</comment>
<evidence type="ECO:0000256" key="16">
    <source>
        <dbReference type="PIRSR" id="PIRSR000386-1"/>
    </source>
</evidence>
<feature type="binding site" evidence="15 16">
    <location>
        <begin position="154"/>
        <end position="159"/>
    </location>
    <ligand>
        <name>S-adenosyl-L-methionine</name>
        <dbReference type="ChEBI" id="CHEBI:59789"/>
    </ligand>
</feature>
<dbReference type="GO" id="GO:0005829">
    <property type="term" value="C:cytosol"/>
    <property type="evidence" value="ECO:0007669"/>
    <property type="project" value="TreeGrafter"/>
</dbReference>
<evidence type="ECO:0000256" key="13">
    <source>
        <dbReference type="ARBA" id="ARBA00033392"/>
    </source>
</evidence>
<accession>A0A1H4J220</accession>
<dbReference type="OrthoDB" id="9807416at2"/>
<name>A0A1H4J220_9BACT</name>
<evidence type="ECO:0000256" key="2">
    <source>
        <dbReference type="ARBA" id="ARBA00004496"/>
    </source>
</evidence>
<dbReference type="SUPFAM" id="SSF75217">
    <property type="entry name" value="alpha/beta knot"/>
    <property type="match status" value="1"/>
</dbReference>
<dbReference type="EC" id="2.1.1.228" evidence="5 15"/>
<comment type="similarity">
    <text evidence="3 15 17">Belongs to the RNA methyltransferase TrmD family.</text>
</comment>
<feature type="domain" description="tRNA methyltransferase TRMD/TRM10-type" evidence="18">
    <location>
        <begin position="17"/>
        <end position="265"/>
    </location>
</feature>
<evidence type="ECO:0000256" key="11">
    <source>
        <dbReference type="ARBA" id="ARBA00022694"/>
    </source>
</evidence>
<evidence type="ECO:0000313" key="19">
    <source>
        <dbReference type="EMBL" id="SEB40135.1"/>
    </source>
</evidence>
<dbReference type="AlphaFoldDB" id="A0A1H4J220"/>
<dbReference type="NCBIfam" id="TIGR00088">
    <property type="entry name" value="trmD"/>
    <property type="match status" value="1"/>
</dbReference>
<keyword evidence="8 15" id="KW-0489">Methyltransferase</keyword>
<evidence type="ECO:0000256" key="12">
    <source>
        <dbReference type="ARBA" id="ARBA00029736"/>
    </source>
</evidence>
<dbReference type="FunFam" id="1.10.1270.20:FF:000001">
    <property type="entry name" value="tRNA (guanine-N(1)-)-methyltransferase"/>
    <property type="match status" value="1"/>
</dbReference>
<evidence type="ECO:0000256" key="7">
    <source>
        <dbReference type="ARBA" id="ARBA00022490"/>
    </source>
</evidence>
<dbReference type="Proteomes" id="UP000182409">
    <property type="component" value="Unassembled WGS sequence"/>
</dbReference>
<reference evidence="19 20" key="1">
    <citation type="submission" date="2016-10" db="EMBL/GenBank/DDBJ databases">
        <authorList>
            <person name="de Groot N.N."/>
        </authorList>
    </citation>
    <scope>NUCLEOTIDE SEQUENCE [LARGE SCALE GENOMIC DNA]</scope>
    <source>
        <strain evidence="19 20">AB35.6</strain>
    </source>
</reference>
<dbReference type="FunFam" id="3.40.1280.10:FF:000001">
    <property type="entry name" value="tRNA (guanine-N(1)-)-methyltransferase"/>
    <property type="match status" value="1"/>
</dbReference>
<keyword evidence="10 15" id="KW-0949">S-adenosyl-L-methionine</keyword>
<dbReference type="CDD" id="cd18080">
    <property type="entry name" value="TrmD-like"/>
    <property type="match status" value="1"/>
</dbReference>
<evidence type="ECO:0000256" key="14">
    <source>
        <dbReference type="ARBA" id="ARBA00047783"/>
    </source>
</evidence>